<dbReference type="Proteomes" id="UP000195787">
    <property type="component" value="Unassembled WGS sequence"/>
</dbReference>
<organism evidence="3 4">
    <name type="scientific">Agrococcus casei LMG 22410</name>
    <dbReference type="NCBI Taxonomy" id="1255656"/>
    <lineage>
        <taxon>Bacteria</taxon>
        <taxon>Bacillati</taxon>
        <taxon>Actinomycetota</taxon>
        <taxon>Actinomycetes</taxon>
        <taxon>Micrococcales</taxon>
        <taxon>Microbacteriaceae</taxon>
        <taxon>Agrococcus</taxon>
    </lineage>
</organism>
<evidence type="ECO:0000256" key="1">
    <source>
        <dbReference type="SAM" id="MobiDB-lite"/>
    </source>
</evidence>
<name>A0A1R4GFE4_9MICO</name>
<feature type="compositionally biased region" description="Polar residues" evidence="1">
    <location>
        <begin position="109"/>
        <end position="122"/>
    </location>
</feature>
<dbReference type="GO" id="GO:0004519">
    <property type="term" value="F:endonuclease activity"/>
    <property type="evidence" value="ECO:0007669"/>
    <property type="project" value="InterPro"/>
</dbReference>
<dbReference type="GO" id="GO:0003676">
    <property type="term" value="F:nucleic acid binding"/>
    <property type="evidence" value="ECO:0007669"/>
    <property type="project" value="InterPro"/>
</dbReference>
<feature type="domain" description="HNH nuclease" evidence="2">
    <location>
        <begin position="13"/>
        <end position="68"/>
    </location>
</feature>
<dbReference type="InterPro" id="IPR002711">
    <property type="entry name" value="HNH"/>
</dbReference>
<gene>
    <name evidence="3" type="ORF">CZ674_11535</name>
</gene>
<dbReference type="Pfam" id="PF01844">
    <property type="entry name" value="HNH"/>
    <property type="match status" value="1"/>
</dbReference>
<dbReference type="EMBL" id="FUHU01000044">
    <property type="protein sequence ID" value="SJM66869.1"/>
    <property type="molecule type" value="Genomic_DNA"/>
</dbReference>
<dbReference type="Gene3D" id="1.10.30.50">
    <property type="match status" value="1"/>
</dbReference>
<dbReference type="AlphaFoldDB" id="A0A1R4GFE4"/>
<protein>
    <recommendedName>
        <fullName evidence="2">HNH nuclease domain-containing protein</fullName>
    </recommendedName>
</protein>
<sequence>MAKHSARGSSWDAQRKRVLDRDGWTCQRCAKPLAGADATVDHIEPIVLDPGREYRDDELQALCRRCNGVKSDRTAERTPWLNPAWIAGVVAQVAAPFLGGPRAPRPQLAFSQTGQNISEVTA</sequence>
<keyword evidence="4" id="KW-1185">Reference proteome</keyword>
<dbReference type="CDD" id="cd00085">
    <property type="entry name" value="HNHc"/>
    <property type="match status" value="1"/>
</dbReference>
<evidence type="ECO:0000259" key="2">
    <source>
        <dbReference type="SMART" id="SM00507"/>
    </source>
</evidence>
<reference evidence="3 4" key="1">
    <citation type="submission" date="2017-02" db="EMBL/GenBank/DDBJ databases">
        <authorList>
            <person name="Peterson S.W."/>
        </authorList>
    </citation>
    <scope>NUCLEOTIDE SEQUENCE [LARGE SCALE GENOMIC DNA]</scope>
    <source>
        <strain evidence="3 4">LMG 22410</strain>
    </source>
</reference>
<dbReference type="SMART" id="SM00507">
    <property type="entry name" value="HNHc"/>
    <property type="match status" value="1"/>
</dbReference>
<dbReference type="RefSeq" id="WP_086992697.1">
    <property type="nucleotide sequence ID" value="NZ_FUHU01000044.1"/>
</dbReference>
<proteinExistence type="predicted"/>
<evidence type="ECO:0000313" key="4">
    <source>
        <dbReference type="Proteomes" id="UP000195787"/>
    </source>
</evidence>
<accession>A0A1R4GFE4</accession>
<dbReference type="InterPro" id="IPR003615">
    <property type="entry name" value="HNH_nuc"/>
</dbReference>
<evidence type="ECO:0000313" key="3">
    <source>
        <dbReference type="EMBL" id="SJM66869.1"/>
    </source>
</evidence>
<dbReference type="OrthoDB" id="3823469at2"/>
<dbReference type="GO" id="GO:0008270">
    <property type="term" value="F:zinc ion binding"/>
    <property type="evidence" value="ECO:0007669"/>
    <property type="project" value="InterPro"/>
</dbReference>
<feature type="region of interest" description="Disordered" evidence="1">
    <location>
        <begin position="102"/>
        <end position="122"/>
    </location>
</feature>
<dbReference type="GeneID" id="303173837"/>